<dbReference type="EMBL" id="BGPR01087797">
    <property type="protein sequence ID" value="GBM08620.1"/>
    <property type="molecule type" value="Genomic_DNA"/>
</dbReference>
<accession>A0A4Y2CVW2</accession>
<evidence type="ECO:0000313" key="2">
    <source>
        <dbReference type="EMBL" id="GBM08620.1"/>
    </source>
</evidence>
<protein>
    <submittedName>
        <fullName evidence="1">Uncharacterized protein</fullName>
    </submittedName>
</protein>
<sequence>MYAWVNASSERSKHFLGKFTPLSYYDRRLWPIPAVCFDYALSSLAAALPRIDVVYVRSYHQGWPEGGTNGAAALGPAQLIDFEN</sequence>
<reference evidence="1 3" key="1">
    <citation type="journal article" date="2019" name="Sci. Rep.">
        <title>Orb-weaving spider Araneus ventricosus genome elucidates the spidroin gene catalogue.</title>
        <authorList>
            <person name="Kono N."/>
            <person name="Nakamura H."/>
            <person name="Ohtoshi R."/>
            <person name="Moran D.A.P."/>
            <person name="Shinohara A."/>
            <person name="Yoshida Y."/>
            <person name="Fujiwara M."/>
            <person name="Mori M."/>
            <person name="Tomita M."/>
            <person name="Arakawa K."/>
        </authorList>
    </citation>
    <scope>NUCLEOTIDE SEQUENCE [LARGE SCALE GENOMIC DNA]</scope>
</reference>
<organism evidence="1 3">
    <name type="scientific">Araneus ventricosus</name>
    <name type="common">Orbweaver spider</name>
    <name type="synonym">Epeira ventricosa</name>
    <dbReference type="NCBI Taxonomy" id="182803"/>
    <lineage>
        <taxon>Eukaryota</taxon>
        <taxon>Metazoa</taxon>
        <taxon>Ecdysozoa</taxon>
        <taxon>Arthropoda</taxon>
        <taxon>Chelicerata</taxon>
        <taxon>Arachnida</taxon>
        <taxon>Araneae</taxon>
        <taxon>Araneomorphae</taxon>
        <taxon>Entelegynae</taxon>
        <taxon>Araneoidea</taxon>
        <taxon>Araneidae</taxon>
        <taxon>Araneus</taxon>
    </lineage>
</organism>
<evidence type="ECO:0000313" key="1">
    <source>
        <dbReference type="EMBL" id="GBM08570.1"/>
    </source>
</evidence>
<gene>
    <name evidence="2" type="ORF">AVEN_210114_1</name>
    <name evidence="1" type="ORF">AVEN_61932_1</name>
</gene>
<dbReference type="Proteomes" id="UP000499080">
    <property type="component" value="Unassembled WGS sequence"/>
</dbReference>
<keyword evidence="3" id="KW-1185">Reference proteome</keyword>
<evidence type="ECO:0000313" key="3">
    <source>
        <dbReference type="Proteomes" id="UP000499080"/>
    </source>
</evidence>
<proteinExistence type="predicted"/>
<dbReference type="EMBL" id="BGPR01087785">
    <property type="protein sequence ID" value="GBM08570.1"/>
    <property type="molecule type" value="Genomic_DNA"/>
</dbReference>
<name>A0A4Y2CVW2_ARAVE</name>
<comment type="caution">
    <text evidence="1">The sequence shown here is derived from an EMBL/GenBank/DDBJ whole genome shotgun (WGS) entry which is preliminary data.</text>
</comment>
<dbReference type="AlphaFoldDB" id="A0A4Y2CVW2"/>